<keyword evidence="1" id="KW-0812">Transmembrane</keyword>
<dbReference type="STRING" id="1157962.A0A250XMB2"/>
<proteinExistence type="predicted"/>
<feature type="transmembrane region" description="Helical" evidence="1">
    <location>
        <begin position="206"/>
        <end position="229"/>
    </location>
</feature>
<sequence length="299" mass="32715">MEAKGGCSPVEQQEADRLSKVVDEGDWVLNQEVYNSLLLHPSIQGRKPNLDAFASATSSKVPEAYYSLNQGPGCLGCDAFAHPWGEARARYVDARSTPAQAAGKERGTTSKGQGGGCLPHLGMIEGCPNVLNATTTSDVWCGVSAHRHLGVRWGASKCRAICWECLGFRVQTNLKQFFVTNATGVVISNFWLDWDKYPGSTAHKALILSGTFDCFYSLLLLYVWVVLPIEYSNYQMYMEFAFFYIIAPVCQVICIMSPIGAGLDPFWAGIGNVLTPGLLGHNGRMELVQSARGFRKEAL</sequence>
<dbReference type="EMBL" id="BEGY01000119">
    <property type="protein sequence ID" value="GAX84208.1"/>
    <property type="molecule type" value="Genomic_DNA"/>
</dbReference>
<organism evidence="2 3">
    <name type="scientific">Chlamydomonas eustigma</name>
    <dbReference type="NCBI Taxonomy" id="1157962"/>
    <lineage>
        <taxon>Eukaryota</taxon>
        <taxon>Viridiplantae</taxon>
        <taxon>Chlorophyta</taxon>
        <taxon>core chlorophytes</taxon>
        <taxon>Chlorophyceae</taxon>
        <taxon>CS clade</taxon>
        <taxon>Chlamydomonadales</taxon>
        <taxon>Chlamydomonadaceae</taxon>
        <taxon>Chlamydomonas</taxon>
    </lineage>
</organism>
<keyword evidence="1" id="KW-1133">Transmembrane helix</keyword>
<comment type="caution">
    <text evidence="2">The sequence shown here is derived from an EMBL/GenBank/DDBJ whole genome shotgun (WGS) entry which is preliminary data.</text>
</comment>
<reference evidence="2 3" key="1">
    <citation type="submission" date="2017-08" db="EMBL/GenBank/DDBJ databases">
        <title>Acidophilic green algal genome provides insights into adaptation to an acidic environment.</title>
        <authorList>
            <person name="Hirooka S."/>
            <person name="Hirose Y."/>
            <person name="Kanesaki Y."/>
            <person name="Higuchi S."/>
            <person name="Fujiwara T."/>
            <person name="Onuma R."/>
            <person name="Era A."/>
            <person name="Ohbayashi R."/>
            <person name="Uzuka A."/>
            <person name="Nozaki H."/>
            <person name="Yoshikawa H."/>
            <person name="Miyagishima S.Y."/>
        </authorList>
    </citation>
    <scope>NUCLEOTIDE SEQUENCE [LARGE SCALE GENOMIC DNA]</scope>
    <source>
        <strain evidence="2 3">NIES-2499</strain>
    </source>
</reference>
<evidence type="ECO:0000313" key="2">
    <source>
        <dbReference type="EMBL" id="GAX84208.1"/>
    </source>
</evidence>
<accession>A0A250XMB2</accession>
<gene>
    <name evidence="2" type="ORF">CEUSTIGMA_g11631.t1</name>
</gene>
<keyword evidence="1" id="KW-0472">Membrane</keyword>
<name>A0A250XMB2_9CHLO</name>
<dbReference type="AlphaFoldDB" id="A0A250XMB2"/>
<protein>
    <submittedName>
        <fullName evidence="2">Uncharacterized protein</fullName>
    </submittedName>
</protein>
<evidence type="ECO:0000256" key="1">
    <source>
        <dbReference type="SAM" id="Phobius"/>
    </source>
</evidence>
<dbReference type="Proteomes" id="UP000232323">
    <property type="component" value="Unassembled WGS sequence"/>
</dbReference>
<feature type="transmembrane region" description="Helical" evidence="1">
    <location>
        <begin position="241"/>
        <end position="261"/>
    </location>
</feature>
<keyword evidence="3" id="KW-1185">Reference proteome</keyword>
<evidence type="ECO:0000313" key="3">
    <source>
        <dbReference type="Proteomes" id="UP000232323"/>
    </source>
</evidence>